<gene>
    <name evidence="8" type="ORF">SAMN04488101_104235</name>
</gene>
<dbReference type="InterPro" id="IPR009003">
    <property type="entry name" value="Peptidase_S1_PA"/>
</dbReference>
<reference evidence="8 9" key="1">
    <citation type="submission" date="2017-04" db="EMBL/GenBank/DDBJ databases">
        <authorList>
            <person name="Afonso C.L."/>
            <person name="Miller P.J."/>
            <person name="Scott M.A."/>
            <person name="Spackman E."/>
            <person name="Goraichik I."/>
            <person name="Dimitrov K.M."/>
            <person name="Suarez D.L."/>
            <person name="Swayne D.E."/>
        </authorList>
    </citation>
    <scope>NUCLEOTIDE SEQUENCE [LARGE SCALE GENOMIC DNA]</scope>
    <source>
        <strain evidence="8 9">DSM 19625</strain>
    </source>
</reference>
<evidence type="ECO:0000256" key="2">
    <source>
        <dbReference type="ARBA" id="ARBA00022438"/>
    </source>
</evidence>
<keyword evidence="5 7" id="KW-0378">Hydrolase</keyword>
<dbReference type="PANTHER" id="PTHR38469">
    <property type="entry name" value="PERIPLASMIC PEPTIDASE SUBFAMILY S1B"/>
    <property type="match status" value="1"/>
</dbReference>
<dbReference type="GO" id="GO:0070009">
    <property type="term" value="F:serine-type aminopeptidase activity"/>
    <property type="evidence" value="ECO:0007669"/>
    <property type="project" value="UniProtKB-UniRule"/>
</dbReference>
<dbReference type="Gene3D" id="2.40.10.10">
    <property type="entry name" value="Trypsin-like serine proteases"/>
    <property type="match status" value="1"/>
</dbReference>
<evidence type="ECO:0000313" key="9">
    <source>
        <dbReference type="Proteomes" id="UP000192678"/>
    </source>
</evidence>
<sequence>MYKKIISKWSLLVGLLLSFSGQLRADEGMWLLALLKQQNAEELKAMGLKIPIEKLTGENEGALTEAVVAFGSGCTGSLISGSGLVLTNYHCSYGAIQQYISPTNDIFKKGYWAAKEGEELPVGDLAITINKKILDVTAEVKANSQDVSDVNSINKAIKAVSQKYAQKYPGYKISIRPYKDNTLFVLFLQLQYRDVRLVGVPPKNVAKFGGETDNWMWPRQSADFAYFRVYADKNGKPAVYSKSNVPLVVKNYLHISTEGYKNGDFAMSMGYPGQSERNATSSQIWQKTQVLNPPMIAVRALSQSILEKEMDKSNEIKQLYAENYANSANYYKNAVGMNFWVNKLHILAKKEAHEKEWMNWVMKDESRKAKFATLMPKLKAEIEANAKFKRAQTYYSECFSTAAGIPRFLSGFGSGFYTYDLKKSPEVSKNLAVNTSMYYKKMDMGVEKQLTKAVLKLCKDSLPADLRPDVFELKKLDTDAQIDQYVDELFKNSLFTDYAKLDRWFKNPIASISDDPVAQLMKSIDKKQTEVFKEAELNARKIYRIVESYYNSISDFKSGKYYPDADKSIRLSYGTVSDLVLDNKTVPYQTTLSELIAKADTVNKDYFLNKDLQVLWQKKDYGKYAVNGEMPVCFVTNGDVTGGNSGSPMMNAKGQIIGLVFDCNWESMTREFNYEKDLNRVICVDVRYLLFVTEKFSGTNRIIGEIEQANQTGV</sequence>
<organism evidence="8 9">
    <name type="scientific">Pedobacter nyackensis</name>
    <dbReference type="NCBI Taxonomy" id="475255"/>
    <lineage>
        <taxon>Bacteria</taxon>
        <taxon>Pseudomonadati</taxon>
        <taxon>Bacteroidota</taxon>
        <taxon>Sphingobacteriia</taxon>
        <taxon>Sphingobacteriales</taxon>
        <taxon>Sphingobacteriaceae</taxon>
        <taxon>Pedobacter</taxon>
    </lineage>
</organism>
<dbReference type="SUPFAM" id="SSF50494">
    <property type="entry name" value="Trypsin-like serine proteases"/>
    <property type="match status" value="1"/>
</dbReference>
<accession>A0A1W2CTZ7</accession>
<dbReference type="EC" id="3.4.14.-" evidence="7"/>
<evidence type="ECO:0000313" key="8">
    <source>
        <dbReference type="EMBL" id="SMC88118.1"/>
    </source>
</evidence>
<evidence type="ECO:0000256" key="6">
    <source>
        <dbReference type="ARBA" id="ARBA00022825"/>
    </source>
</evidence>
<dbReference type="Pfam" id="PF10459">
    <property type="entry name" value="Peptidase_S46"/>
    <property type="match status" value="1"/>
</dbReference>
<dbReference type="STRING" id="475255.SAMN04488101_104235"/>
<keyword evidence="9" id="KW-1185">Reference proteome</keyword>
<evidence type="ECO:0000256" key="3">
    <source>
        <dbReference type="ARBA" id="ARBA00022670"/>
    </source>
</evidence>
<dbReference type="PANTHER" id="PTHR38469:SF1">
    <property type="entry name" value="PERIPLASMIC PEPTIDASE SUBFAMILY S1B"/>
    <property type="match status" value="1"/>
</dbReference>
<dbReference type="EMBL" id="FWYB01000004">
    <property type="protein sequence ID" value="SMC88118.1"/>
    <property type="molecule type" value="Genomic_DNA"/>
</dbReference>
<dbReference type="GO" id="GO:0006508">
    <property type="term" value="P:proteolysis"/>
    <property type="evidence" value="ECO:0007669"/>
    <property type="project" value="UniProtKB-KW"/>
</dbReference>
<keyword evidence="6 7" id="KW-0720">Serine protease</keyword>
<evidence type="ECO:0000256" key="5">
    <source>
        <dbReference type="ARBA" id="ARBA00022801"/>
    </source>
</evidence>
<dbReference type="OrthoDB" id="613786at2"/>
<evidence type="ECO:0000256" key="4">
    <source>
        <dbReference type="ARBA" id="ARBA00022729"/>
    </source>
</evidence>
<dbReference type="AlphaFoldDB" id="A0A1W2CTZ7"/>
<name>A0A1W2CTZ7_9SPHI</name>
<keyword evidence="3 7" id="KW-0645">Protease</keyword>
<dbReference type="InterPro" id="IPR043504">
    <property type="entry name" value="Peptidase_S1_PA_chymotrypsin"/>
</dbReference>
<evidence type="ECO:0000256" key="7">
    <source>
        <dbReference type="RuleBase" id="RU366067"/>
    </source>
</evidence>
<dbReference type="InterPro" id="IPR019500">
    <property type="entry name" value="Pep_S46"/>
</dbReference>
<comment type="similarity">
    <text evidence="1 7">Belongs to the peptidase S46 family.</text>
</comment>
<keyword evidence="2 7" id="KW-0031">Aminopeptidase</keyword>
<dbReference type="GO" id="GO:0043171">
    <property type="term" value="P:peptide catabolic process"/>
    <property type="evidence" value="ECO:0007669"/>
    <property type="project" value="UniProtKB-UniRule"/>
</dbReference>
<proteinExistence type="inferred from homology"/>
<keyword evidence="4" id="KW-0732">Signal</keyword>
<comment type="function">
    <text evidence="7">Catalyzes the removal of dipeptides from the N-terminus of oligopeptides.</text>
</comment>
<evidence type="ECO:0000256" key="1">
    <source>
        <dbReference type="ARBA" id="ARBA00010491"/>
    </source>
</evidence>
<protein>
    <recommendedName>
        <fullName evidence="7">Dipeptidyl-peptidase</fullName>
        <ecNumber evidence="7">3.4.14.-</ecNumber>
    </recommendedName>
</protein>
<dbReference type="GO" id="GO:0008239">
    <property type="term" value="F:dipeptidyl-peptidase activity"/>
    <property type="evidence" value="ECO:0007669"/>
    <property type="project" value="UniProtKB-UniRule"/>
</dbReference>
<dbReference type="Proteomes" id="UP000192678">
    <property type="component" value="Unassembled WGS sequence"/>
</dbReference>
<dbReference type="RefSeq" id="WP_084289342.1">
    <property type="nucleotide sequence ID" value="NZ_FWYB01000004.1"/>
</dbReference>